<reference evidence="1" key="1">
    <citation type="submission" date="2022-12" db="EMBL/GenBank/DDBJ databases">
        <title>Draft genome assemblies for two species of Escallonia (Escalloniales).</title>
        <authorList>
            <person name="Chanderbali A."/>
            <person name="Dervinis C."/>
            <person name="Anghel I."/>
            <person name="Soltis D."/>
            <person name="Soltis P."/>
            <person name="Zapata F."/>
        </authorList>
    </citation>
    <scope>NUCLEOTIDE SEQUENCE</scope>
    <source>
        <strain evidence="1">UCBG92.1500</strain>
        <tissue evidence="1">Leaf</tissue>
    </source>
</reference>
<evidence type="ECO:0000313" key="2">
    <source>
        <dbReference type="Proteomes" id="UP001187471"/>
    </source>
</evidence>
<evidence type="ECO:0000313" key="1">
    <source>
        <dbReference type="EMBL" id="KAK2987611.1"/>
    </source>
</evidence>
<evidence type="ECO:0008006" key="3">
    <source>
        <dbReference type="Google" id="ProtNLM"/>
    </source>
</evidence>
<name>A0AA88RX95_9ASTE</name>
<proteinExistence type="predicted"/>
<dbReference type="AlphaFoldDB" id="A0AA88RX95"/>
<comment type="caution">
    <text evidence="1">The sequence shown here is derived from an EMBL/GenBank/DDBJ whole genome shotgun (WGS) entry which is preliminary data.</text>
</comment>
<protein>
    <recommendedName>
        <fullName evidence="3">Retrovirus-related Pol polyprotein from transposon TNT 1-94</fullName>
    </recommendedName>
</protein>
<gene>
    <name evidence="1" type="ORF">RJ640_015124</name>
</gene>
<sequence length="119" mass="13742">MYLKKQLYLLQMNDDLDIILSIKYIQQNHNRVDVLIDEEDLAIILFSSLPSAYETLRTTLLVRRDKITVDEYKKTLKLDAKSRKCTFFGSNAGVKGCRLWDPVAKKRILVGMLPLTNPP</sequence>
<keyword evidence="2" id="KW-1185">Reference proteome</keyword>
<dbReference type="Pfam" id="PF14223">
    <property type="entry name" value="Retrotran_gag_2"/>
    <property type="match status" value="1"/>
</dbReference>
<organism evidence="1 2">
    <name type="scientific">Escallonia rubra</name>
    <dbReference type="NCBI Taxonomy" id="112253"/>
    <lineage>
        <taxon>Eukaryota</taxon>
        <taxon>Viridiplantae</taxon>
        <taxon>Streptophyta</taxon>
        <taxon>Embryophyta</taxon>
        <taxon>Tracheophyta</taxon>
        <taxon>Spermatophyta</taxon>
        <taxon>Magnoliopsida</taxon>
        <taxon>eudicotyledons</taxon>
        <taxon>Gunneridae</taxon>
        <taxon>Pentapetalae</taxon>
        <taxon>asterids</taxon>
        <taxon>campanulids</taxon>
        <taxon>Escalloniales</taxon>
        <taxon>Escalloniaceae</taxon>
        <taxon>Escallonia</taxon>
    </lineage>
</organism>
<dbReference type="Proteomes" id="UP001187471">
    <property type="component" value="Unassembled WGS sequence"/>
</dbReference>
<accession>A0AA88RX95</accession>
<dbReference type="EMBL" id="JAVXUO010000970">
    <property type="protein sequence ID" value="KAK2987611.1"/>
    <property type="molecule type" value="Genomic_DNA"/>
</dbReference>